<comment type="caution">
    <text evidence="1">The sequence shown here is derived from an EMBL/GenBank/DDBJ whole genome shotgun (WGS) entry which is preliminary data.</text>
</comment>
<name>A0A6V8PNP4_9ACTN</name>
<sequence>VYKTLGDHVFYSLIDSKKIEWDGYRMQVHPYEIEKYLPIL</sequence>
<gene>
    <name evidence="1" type="ORF">HKBW3S42_02227</name>
</gene>
<dbReference type="EMBL" id="BLSA01000788">
    <property type="protein sequence ID" value="GFP33888.1"/>
    <property type="molecule type" value="Genomic_DNA"/>
</dbReference>
<accession>A0A6V8PNP4</accession>
<dbReference type="Proteomes" id="UP000568877">
    <property type="component" value="Unassembled WGS sequence"/>
</dbReference>
<proteinExistence type="predicted"/>
<feature type="non-terminal residue" evidence="1">
    <location>
        <position position="1"/>
    </location>
</feature>
<reference evidence="1 2" key="1">
    <citation type="journal article" date="2020" name="Front. Microbiol.">
        <title>Single-cell genomics of novel Actinobacteria with the Wood-Ljungdahl pathway discovered in a serpentinizing system.</title>
        <authorList>
            <person name="Merino N."/>
            <person name="Kawai M."/>
            <person name="Boyd E.S."/>
            <person name="Colman D.R."/>
            <person name="McGlynn S.E."/>
            <person name="Nealson K.H."/>
            <person name="Kurokawa K."/>
            <person name="Hongoh Y."/>
        </authorList>
    </citation>
    <scope>NUCLEOTIDE SEQUENCE [LARGE SCALE GENOMIC DNA]</scope>
    <source>
        <strain evidence="1 2">S42</strain>
    </source>
</reference>
<evidence type="ECO:0000313" key="2">
    <source>
        <dbReference type="Proteomes" id="UP000568877"/>
    </source>
</evidence>
<evidence type="ECO:0000313" key="1">
    <source>
        <dbReference type="EMBL" id="GFP33888.1"/>
    </source>
</evidence>
<dbReference type="AlphaFoldDB" id="A0A6V8PNP4"/>
<organism evidence="1 2">
    <name type="scientific">Candidatus Hakubella thermalkaliphila</name>
    <dbReference type="NCBI Taxonomy" id="2754717"/>
    <lineage>
        <taxon>Bacteria</taxon>
        <taxon>Bacillati</taxon>
        <taxon>Actinomycetota</taxon>
        <taxon>Actinomycetota incertae sedis</taxon>
        <taxon>Candidatus Hakubellales</taxon>
        <taxon>Candidatus Hakubellaceae</taxon>
        <taxon>Candidatus Hakubella</taxon>
    </lineage>
</organism>
<protein>
    <submittedName>
        <fullName evidence="1">Glutamine synthetase</fullName>
    </submittedName>
</protein>